<gene>
    <name evidence="2" type="ORF">ESV24_03880</name>
</gene>
<feature type="signal peptide" evidence="1">
    <location>
        <begin position="1"/>
        <end position="18"/>
    </location>
</feature>
<keyword evidence="1" id="KW-0732">Signal</keyword>
<evidence type="ECO:0000313" key="2">
    <source>
        <dbReference type="EMBL" id="TXD70313.1"/>
    </source>
</evidence>
<dbReference type="InterPro" id="IPR011250">
    <property type="entry name" value="OMP/PagP_B-barrel"/>
</dbReference>
<dbReference type="AlphaFoldDB" id="A0A5C6YTL7"/>
<evidence type="ECO:0000256" key="1">
    <source>
        <dbReference type="SAM" id="SignalP"/>
    </source>
</evidence>
<organism evidence="2 3">
    <name type="scientific">Aequorivita lipolytica</name>
    <dbReference type="NCBI Taxonomy" id="153267"/>
    <lineage>
        <taxon>Bacteria</taxon>
        <taxon>Pseudomonadati</taxon>
        <taxon>Bacteroidota</taxon>
        <taxon>Flavobacteriia</taxon>
        <taxon>Flavobacteriales</taxon>
        <taxon>Flavobacteriaceae</taxon>
        <taxon>Aequorivita</taxon>
    </lineage>
</organism>
<protein>
    <recommendedName>
        <fullName evidence="4">Porin family protein</fullName>
    </recommendedName>
</protein>
<comment type="caution">
    <text evidence="2">The sequence shown here is derived from an EMBL/GenBank/DDBJ whole genome shotgun (WGS) entry which is preliminary data.</text>
</comment>
<dbReference type="EMBL" id="VORU01000002">
    <property type="protein sequence ID" value="TXD70313.1"/>
    <property type="molecule type" value="Genomic_DNA"/>
</dbReference>
<reference evidence="2 3" key="1">
    <citation type="submission" date="2019-08" db="EMBL/GenBank/DDBJ databases">
        <title>Genome of Aequorivita lipolytica Y10-2 (type strain).</title>
        <authorList>
            <person name="Bowman J.P."/>
        </authorList>
    </citation>
    <scope>NUCLEOTIDE SEQUENCE [LARGE SCALE GENOMIC DNA]</scope>
    <source>
        <strain evidence="2 3">Y10-2</strain>
    </source>
</reference>
<proteinExistence type="predicted"/>
<keyword evidence="3" id="KW-1185">Reference proteome</keyword>
<dbReference type="Proteomes" id="UP000321945">
    <property type="component" value="Unassembled WGS sequence"/>
</dbReference>
<feature type="chain" id="PRO_5022702798" description="Porin family protein" evidence="1">
    <location>
        <begin position="19"/>
        <end position="177"/>
    </location>
</feature>
<dbReference type="OrthoDB" id="1450254at2"/>
<name>A0A5C6YTL7_9FLAO</name>
<dbReference type="SUPFAM" id="SSF56925">
    <property type="entry name" value="OMPA-like"/>
    <property type="match status" value="1"/>
</dbReference>
<evidence type="ECO:0008006" key="4">
    <source>
        <dbReference type="Google" id="ProtNLM"/>
    </source>
</evidence>
<dbReference type="RefSeq" id="WP_111815350.1">
    <property type="nucleotide sequence ID" value="NZ_CBCRZQ010000003.1"/>
</dbReference>
<accession>A0A5C6YTL7</accession>
<sequence>MRNFFFIIAFILSFSVLAQNQKAEMILSVVLSPYPTTTYNEDDFGALGLASFEFFVSNKVSLSGSFFTSNNTLIKNNSGVTIHSYGFVPSIHYYFINKEKLNVFAQAGYGFGFEDQTQGCIENSALTIYNIGPGAHYRIGDKLYLKLLLPYFNARNITLNVDAADGIAVFLGLGFKL</sequence>
<evidence type="ECO:0000313" key="3">
    <source>
        <dbReference type="Proteomes" id="UP000321945"/>
    </source>
</evidence>